<dbReference type="PROSITE" id="PS51197">
    <property type="entry name" value="HTH_RRF2_2"/>
    <property type="match status" value="1"/>
</dbReference>
<proteinExistence type="predicted"/>
<dbReference type="InterPro" id="IPR036390">
    <property type="entry name" value="WH_DNA-bd_sf"/>
</dbReference>
<dbReference type="SUPFAM" id="SSF46785">
    <property type="entry name" value="Winged helix' DNA-binding domain"/>
    <property type="match status" value="1"/>
</dbReference>
<dbReference type="Gene3D" id="1.10.10.10">
    <property type="entry name" value="Winged helix-like DNA-binding domain superfamily/Winged helix DNA-binding domain"/>
    <property type="match status" value="1"/>
</dbReference>
<accession>K2FCD7</accession>
<name>K2FCD7_9BACT</name>
<dbReference type="Pfam" id="PF02082">
    <property type="entry name" value="Rrf2"/>
    <property type="match status" value="1"/>
</dbReference>
<dbReference type="GO" id="GO:0003700">
    <property type="term" value="F:DNA-binding transcription factor activity"/>
    <property type="evidence" value="ECO:0007669"/>
    <property type="project" value="TreeGrafter"/>
</dbReference>
<evidence type="ECO:0000313" key="1">
    <source>
        <dbReference type="EMBL" id="EKE28711.1"/>
    </source>
</evidence>
<protein>
    <recommendedName>
        <fullName evidence="2">Transcriptional regulator</fullName>
    </recommendedName>
</protein>
<dbReference type="InterPro" id="IPR036388">
    <property type="entry name" value="WH-like_DNA-bd_sf"/>
</dbReference>
<dbReference type="InterPro" id="IPR000944">
    <property type="entry name" value="Tscrpt_reg_Rrf2"/>
</dbReference>
<dbReference type="GO" id="GO:0005829">
    <property type="term" value="C:cytosol"/>
    <property type="evidence" value="ECO:0007669"/>
    <property type="project" value="TreeGrafter"/>
</dbReference>
<dbReference type="AlphaFoldDB" id="K2FCD7"/>
<dbReference type="PANTHER" id="PTHR33221:SF2">
    <property type="entry name" value="TRANSCRIPTIONAL REGULATOR"/>
    <property type="match status" value="1"/>
</dbReference>
<reference evidence="1" key="1">
    <citation type="journal article" date="2012" name="Science">
        <title>Fermentation, hydrogen, and sulfur metabolism in multiple uncultivated bacterial phyla.</title>
        <authorList>
            <person name="Wrighton K.C."/>
            <person name="Thomas B.C."/>
            <person name="Sharon I."/>
            <person name="Miller C.S."/>
            <person name="Castelle C.J."/>
            <person name="VerBerkmoes N.C."/>
            <person name="Wilkins M.J."/>
            <person name="Hettich R.L."/>
            <person name="Lipton M.S."/>
            <person name="Williams K.H."/>
            <person name="Long P.E."/>
            <person name="Banfield J.F."/>
        </authorList>
    </citation>
    <scope>NUCLEOTIDE SEQUENCE [LARGE SCALE GENOMIC DNA]</scope>
</reference>
<evidence type="ECO:0008006" key="2">
    <source>
        <dbReference type="Google" id="ProtNLM"/>
    </source>
</evidence>
<sequence>MLKISAQSEYAMILIRHLLKFTDSKKISDISKDIRINEPILRKVVNRLENNQILSSIKWRNWGIKLRQREISIYQILDAMWEDLNVAICSWKTCSKNEWCEISSVISNLQRWLDAVLKLTKI</sequence>
<organism evidence="1">
    <name type="scientific">uncultured bacterium</name>
    <name type="common">gcode 4</name>
    <dbReference type="NCBI Taxonomy" id="1234023"/>
    <lineage>
        <taxon>Bacteria</taxon>
        <taxon>environmental samples</taxon>
    </lineage>
</organism>
<dbReference type="EMBL" id="AMFJ01000300">
    <property type="protein sequence ID" value="EKE28711.1"/>
    <property type="molecule type" value="Genomic_DNA"/>
</dbReference>
<comment type="caution">
    <text evidence="1">The sequence shown here is derived from an EMBL/GenBank/DDBJ whole genome shotgun (WGS) entry which is preliminary data.</text>
</comment>
<gene>
    <name evidence="1" type="ORF">ACD_3C00026G0012</name>
</gene>
<dbReference type="PANTHER" id="PTHR33221">
    <property type="entry name" value="WINGED HELIX-TURN-HELIX TRANSCRIPTIONAL REGULATOR, RRF2 FAMILY"/>
    <property type="match status" value="1"/>
</dbReference>